<dbReference type="EMBL" id="CP038799">
    <property type="protein sequence ID" value="QIV83087.1"/>
    <property type="molecule type" value="Genomic_DNA"/>
</dbReference>
<evidence type="ECO:0000313" key="4">
    <source>
        <dbReference type="Proteomes" id="UP000501849"/>
    </source>
</evidence>
<dbReference type="GO" id="GO:0005886">
    <property type="term" value="C:plasma membrane"/>
    <property type="evidence" value="ECO:0007669"/>
    <property type="project" value="TreeGrafter"/>
</dbReference>
<dbReference type="AlphaFoldDB" id="A0A6H0SAM3"/>
<protein>
    <submittedName>
        <fullName evidence="3">Nitroreductase family deazaflavin-dependent oxidoreductase</fullName>
    </submittedName>
</protein>
<dbReference type="PANTHER" id="PTHR39428">
    <property type="entry name" value="F420H(2)-DEPENDENT QUINONE REDUCTASE RV1261C"/>
    <property type="match status" value="1"/>
</dbReference>
<name>A0A6H0SAM3_9MYCO</name>
<dbReference type="InterPro" id="IPR012349">
    <property type="entry name" value="Split_barrel_FMN-bd"/>
</dbReference>
<reference evidence="3 4" key="1">
    <citation type="submission" date="2019-04" db="EMBL/GenBank/DDBJ databases">
        <title>Draft, Whole-Genome Sequence of the Anthracene-degrading Mycobacterium frederiksbergense LB501T, Isolated from a Polycyclic Aromatic Hydrocarbon (PAH)-Contaminated Soil.</title>
        <authorList>
            <person name="Augelletti F."/>
        </authorList>
    </citation>
    <scope>NUCLEOTIDE SEQUENCE [LARGE SCALE GENOMIC DNA]</scope>
    <source>
        <strain evidence="3 4">LB 501T</strain>
    </source>
</reference>
<evidence type="ECO:0000256" key="2">
    <source>
        <dbReference type="ARBA" id="ARBA00049106"/>
    </source>
</evidence>
<dbReference type="NCBIfam" id="TIGR00026">
    <property type="entry name" value="hi_GC_TIGR00026"/>
    <property type="match status" value="1"/>
</dbReference>
<proteinExistence type="inferred from homology"/>
<comment type="catalytic activity">
    <reaction evidence="2">
        <text>oxidized coenzyme F420-(gamma-L-Glu)(n) + a quinol + H(+) = reduced coenzyme F420-(gamma-L-Glu)(n) + a quinone</text>
        <dbReference type="Rhea" id="RHEA:39663"/>
        <dbReference type="Rhea" id="RHEA-COMP:12939"/>
        <dbReference type="Rhea" id="RHEA-COMP:14378"/>
        <dbReference type="ChEBI" id="CHEBI:15378"/>
        <dbReference type="ChEBI" id="CHEBI:24646"/>
        <dbReference type="ChEBI" id="CHEBI:132124"/>
        <dbReference type="ChEBI" id="CHEBI:133980"/>
        <dbReference type="ChEBI" id="CHEBI:139511"/>
    </reaction>
</comment>
<dbReference type="Proteomes" id="UP000501849">
    <property type="component" value="Chromosome"/>
</dbReference>
<evidence type="ECO:0000313" key="3">
    <source>
        <dbReference type="EMBL" id="QIV83087.1"/>
    </source>
</evidence>
<evidence type="ECO:0000256" key="1">
    <source>
        <dbReference type="ARBA" id="ARBA00008710"/>
    </source>
</evidence>
<dbReference type="RefSeq" id="WP_168143523.1">
    <property type="nucleotide sequence ID" value="NZ_CBCSDT010000018.1"/>
</dbReference>
<sequence>MTDWADEHLAMYLESGGAKGHILDLSEGGGRAFTTNCLIRYRGRTSGKTYVKPLIYGNFGGELVVVASKGGADAHPQWYNNIRASSTVDVQVATQAFEAAWRELEDEERHEAWSYMTHLYPPYITYQQSTSRRIPLVALAVGRPIDIFTRHSA</sequence>
<organism evidence="3 4">
    <name type="scientific">Mycolicibacterium frederiksbergense</name>
    <dbReference type="NCBI Taxonomy" id="117567"/>
    <lineage>
        <taxon>Bacteria</taxon>
        <taxon>Bacillati</taxon>
        <taxon>Actinomycetota</taxon>
        <taxon>Actinomycetes</taxon>
        <taxon>Mycobacteriales</taxon>
        <taxon>Mycobacteriaceae</taxon>
        <taxon>Mycolicibacterium</taxon>
    </lineage>
</organism>
<dbReference type="InterPro" id="IPR004378">
    <property type="entry name" value="F420H2_quin_Rdtase"/>
</dbReference>
<dbReference type="Gene3D" id="2.30.110.10">
    <property type="entry name" value="Electron Transport, Fmn-binding Protein, Chain A"/>
    <property type="match status" value="1"/>
</dbReference>
<dbReference type="KEGG" id="mfre:EXE63_20960"/>
<dbReference type="Pfam" id="PF04075">
    <property type="entry name" value="F420H2_quin_red"/>
    <property type="match status" value="1"/>
</dbReference>
<dbReference type="GO" id="GO:0070967">
    <property type="term" value="F:coenzyme F420 binding"/>
    <property type="evidence" value="ECO:0007669"/>
    <property type="project" value="TreeGrafter"/>
</dbReference>
<gene>
    <name evidence="3" type="ORF">EXE63_20960</name>
</gene>
<dbReference type="PANTHER" id="PTHR39428:SF3">
    <property type="entry name" value="DEAZAFLAVIN-DEPENDENT NITROREDUCTASE"/>
    <property type="match status" value="1"/>
</dbReference>
<comment type="similarity">
    <text evidence="1">Belongs to the F420H(2)-dependent quinone reductase family.</text>
</comment>
<accession>A0A6H0SAM3</accession>
<dbReference type="GO" id="GO:0016491">
    <property type="term" value="F:oxidoreductase activity"/>
    <property type="evidence" value="ECO:0007669"/>
    <property type="project" value="InterPro"/>
</dbReference>
<keyword evidence="4" id="KW-1185">Reference proteome</keyword>